<dbReference type="VEuPathDB" id="FungiDB:ASPWEDRAFT_30463"/>
<protein>
    <submittedName>
        <fullName evidence="1">Uncharacterized protein</fullName>
    </submittedName>
</protein>
<dbReference type="AlphaFoldDB" id="A0A1L9REP6"/>
<accession>A0A1L9REP6</accession>
<dbReference type="GeneID" id="63749262"/>
<dbReference type="RefSeq" id="XP_040687061.1">
    <property type="nucleotide sequence ID" value="XM_040833414.1"/>
</dbReference>
<dbReference type="STRING" id="1073089.A0A1L9REP6"/>
<keyword evidence="2" id="KW-1185">Reference proteome</keyword>
<evidence type="ECO:0000313" key="1">
    <source>
        <dbReference type="EMBL" id="OJJ33384.1"/>
    </source>
</evidence>
<gene>
    <name evidence="1" type="ORF">ASPWEDRAFT_30463</name>
</gene>
<proteinExistence type="predicted"/>
<dbReference type="Proteomes" id="UP000184383">
    <property type="component" value="Unassembled WGS sequence"/>
</dbReference>
<dbReference type="EMBL" id="KV878214">
    <property type="protein sequence ID" value="OJJ33384.1"/>
    <property type="molecule type" value="Genomic_DNA"/>
</dbReference>
<organism evidence="1 2">
    <name type="scientific">Aspergillus wentii DTO 134E9</name>
    <dbReference type="NCBI Taxonomy" id="1073089"/>
    <lineage>
        <taxon>Eukaryota</taxon>
        <taxon>Fungi</taxon>
        <taxon>Dikarya</taxon>
        <taxon>Ascomycota</taxon>
        <taxon>Pezizomycotina</taxon>
        <taxon>Eurotiomycetes</taxon>
        <taxon>Eurotiomycetidae</taxon>
        <taxon>Eurotiales</taxon>
        <taxon>Aspergillaceae</taxon>
        <taxon>Aspergillus</taxon>
        <taxon>Aspergillus subgen. Cremei</taxon>
    </lineage>
</organism>
<sequence length="137" mass="14994">MSGLTRLGHLVSDEGILASPASMAAYMIYAPEWSGTCESYIRTIIGDNVEKWVLSRVSSRLLSSWVLTTFLDNGFTVPDLGAEQVSIITDFFKQQLHKNGKILALDLAKDTTKGIAAIEKGEKFIAGWILNATSDRV</sequence>
<name>A0A1L9REP6_ASPWE</name>
<reference evidence="2" key="1">
    <citation type="journal article" date="2017" name="Genome Biol.">
        <title>Comparative genomics reveals high biological diversity and specific adaptations in the industrially and medically important fungal genus Aspergillus.</title>
        <authorList>
            <person name="de Vries R.P."/>
            <person name="Riley R."/>
            <person name="Wiebenga A."/>
            <person name="Aguilar-Osorio G."/>
            <person name="Amillis S."/>
            <person name="Uchima C.A."/>
            <person name="Anderluh G."/>
            <person name="Asadollahi M."/>
            <person name="Askin M."/>
            <person name="Barry K."/>
            <person name="Battaglia E."/>
            <person name="Bayram O."/>
            <person name="Benocci T."/>
            <person name="Braus-Stromeyer S.A."/>
            <person name="Caldana C."/>
            <person name="Canovas D."/>
            <person name="Cerqueira G.C."/>
            <person name="Chen F."/>
            <person name="Chen W."/>
            <person name="Choi C."/>
            <person name="Clum A."/>
            <person name="Dos Santos R.A."/>
            <person name="Damasio A.R."/>
            <person name="Diallinas G."/>
            <person name="Emri T."/>
            <person name="Fekete E."/>
            <person name="Flipphi M."/>
            <person name="Freyberg S."/>
            <person name="Gallo A."/>
            <person name="Gournas C."/>
            <person name="Habgood R."/>
            <person name="Hainaut M."/>
            <person name="Harispe M.L."/>
            <person name="Henrissat B."/>
            <person name="Hilden K.S."/>
            <person name="Hope R."/>
            <person name="Hossain A."/>
            <person name="Karabika E."/>
            <person name="Karaffa L."/>
            <person name="Karanyi Z."/>
            <person name="Krasevec N."/>
            <person name="Kuo A."/>
            <person name="Kusch H."/>
            <person name="LaButti K."/>
            <person name="Lagendijk E.L."/>
            <person name="Lapidus A."/>
            <person name="Levasseur A."/>
            <person name="Lindquist E."/>
            <person name="Lipzen A."/>
            <person name="Logrieco A.F."/>
            <person name="MacCabe A."/>
            <person name="Maekelae M.R."/>
            <person name="Malavazi I."/>
            <person name="Melin P."/>
            <person name="Meyer V."/>
            <person name="Mielnichuk N."/>
            <person name="Miskei M."/>
            <person name="Molnar A.P."/>
            <person name="Mule G."/>
            <person name="Ngan C.Y."/>
            <person name="Orejas M."/>
            <person name="Orosz E."/>
            <person name="Ouedraogo J.P."/>
            <person name="Overkamp K.M."/>
            <person name="Park H.-S."/>
            <person name="Perrone G."/>
            <person name="Piumi F."/>
            <person name="Punt P.J."/>
            <person name="Ram A.F."/>
            <person name="Ramon A."/>
            <person name="Rauscher S."/>
            <person name="Record E."/>
            <person name="Riano-Pachon D.M."/>
            <person name="Robert V."/>
            <person name="Roehrig J."/>
            <person name="Ruller R."/>
            <person name="Salamov A."/>
            <person name="Salih N.S."/>
            <person name="Samson R.A."/>
            <person name="Sandor E."/>
            <person name="Sanguinetti M."/>
            <person name="Schuetze T."/>
            <person name="Sepcic K."/>
            <person name="Shelest E."/>
            <person name="Sherlock G."/>
            <person name="Sophianopoulou V."/>
            <person name="Squina F.M."/>
            <person name="Sun H."/>
            <person name="Susca A."/>
            <person name="Todd R.B."/>
            <person name="Tsang A."/>
            <person name="Unkles S.E."/>
            <person name="van de Wiele N."/>
            <person name="van Rossen-Uffink D."/>
            <person name="Oliveira J.V."/>
            <person name="Vesth T.C."/>
            <person name="Visser J."/>
            <person name="Yu J.-H."/>
            <person name="Zhou M."/>
            <person name="Andersen M.R."/>
            <person name="Archer D.B."/>
            <person name="Baker S.E."/>
            <person name="Benoit I."/>
            <person name="Brakhage A.A."/>
            <person name="Braus G.H."/>
            <person name="Fischer R."/>
            <person name="Frisvad J.C."/>
            <person name="Goldman G.H."/>
            <person name="Houbraken J."/>
            <person name="Oakley B."/>
            <person name="Pocsi I."/>
            <person name="Scazzocchio C."/>
            <person name="Seiboth B."/>
            <person name="vanKuyk P.A."/>
            <person name="Wortman J."/>
            <person name="Dyer P.S."/>
            <person name="Grigoriev I.V."/>
        </authorList>
    </citation>
    <scope>NUCLEOTIDE SEQUENCE [LARGE SCALE GENOMIC DNA]</scope>
    <source>
        <strain evidence="2">DTO 134E9</strain>
    </source>
</reference>
<evidence type="ECO:0000313" key="2">
    <source>
        <dbReference type="Proteomes" id="UP000184383"/>
    </source>
</evidence>